<dbReference type="InterPro" id="IPR036676">
    <property type="entry name" value="PurM-like_C_sf"/>
</dbReference>
<dbReference type="RefSeq" id="WP_010957702.1">
    <property type="nucleotide sequence ID" value="NC_002971.4"/>
</dbReference>
<dbReference type="RefSeq" id="NP_819661.2">
    <property type="nucleotide sequence ID" value="NC_002971.4"/>
</dbReference>
<evidence type="ECO:0000256" key="4">
    <source>
        <dbReference type="ARBA" id="ARBA00022598"/>
    </source>
</evidence>
<dbReference type="KEGG" id="cbu:CBU_0631"/>
<dbReference type="GO" id="GO:0046872">
    <property type="term" value="F:metal ion binding"/>
    <property type="evidence" value="ECO:0007669"/>
    <property type="project" value="UniProtKB-KW"/>
</dbReference>
<feature type="domain" description="FGAR-AT PurM N-terminal-like" evidence="17">
    <location>
        <begin position="681"/>
        <end position="836"/>
    </location>
</feature>
<dbReference type="CDD" id="cd02203">
    <property type="entry name" value="PurL_repeat1"/>
    <property type="match status" value="1"/>
</dbReference>
<evidence type="ECO:0000313" key="18">
    <source>
        <dbReference type="EMBL" id="AAO90175.2"/>
    </source>
</evidence>
<feature type="domain" description="Phosphoribosylformylglycinamidine synthase N-terminal" evidence="16">
    <location>
        <begin position="64"/>
        <end position="178"/>
    </location>
</feature>
<proteinExistence type="inferred from homology"/>
<keyword evidence="8 12" id="KW-0067">ATP-binding</keyword>
<accession>Q83DR5</accession>
<gene>
    <name evidence="12 18" type="primary">purL</name>
    <name evidence="18" type="ordered locus">CBU_0631</name>
</gene>
<dbReference type="Gene3D" id="3.30.1330.10">
    <property type="entry name" value="PurM-like, N-terminal domain"/>
    <property type="match status" value="2"/>
</dbReference>
<evidence type="ECO:0000256" key="1">
    <source>
        <dbReference type="ARBA" id="ARBA00004920"/>
    </source>
</evidence>
<dbReference type="FunFam" id="3.30.1330.10:FF:000005">
    <property type="entry name" value="Phosphoribosylformylglycinamidine synthase"/>
    <property type="match status" value="1"/>
</dbReference>
<feature type="binding site" evidence="12">
    <location>
        <position position="917"/>
    </location>
    <ligand>
        <name>ATP</name>
        <dbReference type="ChEBI" id="CHEBI:30616"/>
    </ligand>
</feature>
<dbReference type="InterPro" id="IPR036604">
    <property type="entry name" value="PurS-like_sf"/>
</dbReference>
<sequence length="1324" mass="146552">MYSIISCIPLRSIRATPILLKHDDLGSRMLFLQGSHVYTPFRHQQILFRLKQKQNTVRSVEAIYGYFVDGEKLLSRAEQERLERLLPKAYFSDYPKSAENFSVWVTPRLGTISPWSSKATDIAHNCEIPINRIERGIYFIIDGIAKRDKKAIEKVASELYDPLTESLLFDAEDLAQLFQHPAPKTFNDIPVLGKGEAALKEADQNLGLALSDPDIHYLLRAFHQLNRNPTDIELMMFAQVNSEHCRHKIFNAQWTIDGKEKKESLFDMIRYTYKTHPEKILVAYKDNAAVIEGFNCESFLINPSNHSYEKQKGRLHTVLKVETHNHPTAIAPFAGAATGSGGEIRDEAATGRGAQSLAGLAGFSVSHLRIPDFLQPWEKAPSKKSLHSDSKPKTLASALDIMLQGPIGAASFNNEFGRPTICGYFRTLEHLSSKTLKWGYHKPIMIAGGIGHIRESQIEKQSFTEGALLVVLGGPAMAIGLGGGSASSRTSGESTEALDFASVQRANPEMQRRAQEVINACLSLGDDNPILSLHDVGAGGLSNAFPELVHATECGGEFELRHIPNAEPGMSPLEIWCNEAQERFVLAIKPESLKVFSGIAERERCPFAVVGRAKEEKKLILNDAHFHNRPIDLPLSFLFEDMPPMKREDKRVFSGETAWNISKINWADAVKRVLQYPCVADKSFLITIGDRTVGGMVARDQMVGPWQIPVADVAVTAHSFTGYEGQALAMGERSPIAIVHPAASARMAVGEAITNIAAAPIKAISDIVLSANWMAAPDQPGEGAGLYEAVQTVAKELCPALGICIPVGKDSLSMQTSLEKEIVTAPLSLIITATAPVSDVRHALTPQLQTDVGETRLLLIDLGQGANFLGGSCLAQTYNLLGKQPPDVDDPLLLRRFFEAIQSLNQKNLLLAYHDRSDGGLLATLCEMAFTAHVGITIKLDSLGDDALASVFNEELGAVIQVKEKNIDIVFEILKSHKLQAHSHVIGELNQLDEIIFNFRGQTLYQETRTTLQRWWSETSYRLQSLRDNPECAKQQYDGLLDKKDTGLFTKITFDNNEDIALPYINSGKRPRVAILREQGTNGHREMAAAFHLAGFESVDVHMSDLLNERVNLMDFKGAVAGGGFSYGDVLGAGRGWAQVILMHPKIRDKFSLFFESKDRFALGVCNGCQLFSHLKSLIPGALHWPAFQRNVSEQFEARLSMVEIPQSPSLFFQGMAGSQLPVAVAHGEGRVVFEKNTQEFENEKLIALRYVNYAGQPTENYPANPNGSPKGITGLTTPDGRITILMPHPERVFRTVQFSWHPKQWSEMSPWMRIFKNARKWVG</sequence>
<dbReference type="NCBIfam" id="TIGR01735">
    <property type="entry name" value="FGAM_synt"/>
    <property type="match status" value="1"/>
</dbReference>
<feature type="binding site" evidence="12">
    <location>
        <position position="751"/>
    </location>
    <ligand>
        <name>Mg(2+)</name>
        <dbReference type="ChEBI" id="CHEBI:18420"/>
    </ligand>
</feature>
<dbReference type="InterPro" id="IPR010918">
    <property type="entry name" value="PurM-like_C_dom"/>
</dbReference>
<dbReference type="EnsemblBacteria" id="AAO90175">
    <property type="protein sequence ID" value="AAO90175"/>
    <property type="gene ID" value="CBU_0631"/>
</dbReference>
<dbReference type="FunFam" id="3.40.50.880:FF:000008">
    <property type="entry name" value="Phosphoribosylformylglycinamidine synthase"/>
    <property type="match status" value="1"/>
</dbReference>
<comment type="pathway">
    <text evidence="1 12">Purine metabolism; IMP biosynthesis via de novo pathway; 5-amino-1-(5-phospho-D-ribosyl)imidazole from N(2)-formyl-N(1)-(5-phospho-D-ribosyl)glycinamide: step 1/2.</text>
</comment>
<dbReference type="HAMAP" id="MF_00419">
    <property type="entry name" value="PurL_1"/>
    <property type="match status" value="1"/>
</dbReference>
<reference evidence="18 19" key="1">
    <citation type="journal article" date="2003" name="Proc. Natl. Acad. Sci. U.S.A.">
        <title>Complete genome sequence of the Q-fever pathogen, Coxiella burnetii.</title>
        <authorList>
            <person name="Seshadri R."/>
            <person name="Paulsen I.T."/>
            <person name="Eisen J.A."/>
            <person name="Read T.D."/>
            <person name="Nelson K.E."/>
            <person name="Nelson W.C."/>
            <person name="Ward N.L."/>
            <person name="Tettelin H."/>
            <person name="Davidsen T.M."/>
            <person name="Beanan M.J."/>
            <person name="Deboy R.T."/>
            <person name="Daugherty S.C."/>
            <person name="Brinkac L.M."/>
            <person name="Madupu R."/>
            <person name="Dodson R.J."/>
            <person name="Khouri H.M."/>
            <person name="Lee K.H."/>
            <person name="Carty H.A."/>
            <person name="Scanlan D."/>
            <person name="Heinzen R.A."/>
            <person name="Thompson H.A."/>
            <person name="Samuel J.E."/>
            <person name="Fraser C.M."/>
            <person name="Heidelberg J.F."/>
        </authorList>
    </citation>
    <scope>NUCLEOTIDE SEQUENCE [LARGE SCALE GENOMIC DNA]</scope>
    <source>
        <strain evidence="19">RSA 493 / Nine Mile phase I</strain>
    </source>
</reference>
<dbReference type="GO" id="GO:0004642">
    <property type="term" value="F:phosphoribosylformylglycinamidine synthase activity"/>
    <property type="evidence" value="ECO:0000318"/>
    <property type="project" value="GO_Central"/>
</dbReference>
<name>Q83DR5_COXBU</name>
<keyword evidence="10 12" id="KW-0315">Glutamine amidotransferase</keyword>
<dbReference type="Gene3D" id="3.40.50.880">
    <property type="match status" value="1"/>
</dbReference>
<dbReference type="PATRIC" id="fig|227377.7.peg.616"/>
<dbReference type="PANTHER" id="PTHR10099">
    <property type="entry name" value="PHOSPHORIBOSYLFORMYLGLYCINAMIDINE SYNTHASE"/>
    <property type="match status" value="1"/>
</dbReference>
<dbReference type="CDD" id="cd02204">
    <property type="entry name" value="PurL_repeat2"/>
    <property type="match status" value="1"/>
</dbReference>
<dbReference type="Pfam" id="PF02769">
    <property type="entry name" value="AIRS_C"/>
    <property type="match status" value="2"/>
</dbReference>
<evidence type="ECO:0000259" key="17">
    <source>
        <dbReference type="Pfam" id="PF22689"/>
    </source>
</evidence>
<dbReference type="SUPFAM" id="SSF56042">
    <property type="entry name" value="PurM C-terminal domain-like"/>
    <property type="match status" value="2"/>
</dbReference>
<dbReference type="eggNOG" id="COG0047">
    <property type="taxonomic scope" value="Bacteria"/>
</dbReference>
<dbReference type="UniPathway" id="UPA00074">
    <property type="reaction ID" value="UER00128"/>
</dbReference>
<evidence type="ECO:0000256" key="7">
    <source>
        <dbReference type="ARBA" id="ARBA00022755"/>
    </source>
</evidence>
<dbReference type="HOGENOM" id="CLU_001031_0_2_6"/>
<feature type="active site" evidence="12">
    <location>
        <position position="1289"/>
    </location>
</feature>
<evidence type="ECO:0000256" key="9">
    <source>
        <dbReference type="ARBA" id="ARBA00022842"/>
    </source>
</evidence>
<dbReference type="SUPFAM" id="SSF55326">
    <property type="entry name" value="PurM N-terminal domain-like"/>
    <property type="match status" value="2"/>
</dbReference>
<dbReference type="InterPro" id="IPR040707">
    <property type="entry name" value="FGAR-AT_N"/>
</dbReference>
<protein>
    <recommendedName>
        <fullName evidence="12">Phosphoribosylformylglycinamidine synthase</fullName>
        <shortName evidence="12">FGAM synthase</shortName>
        <shortName evidence="12">FGAMS</shortName>
        <ecNumber evidence="12">6.3.5.3</ecNumber>
    </recommendedName>
    <alternativeName>
        <fullName evidence="12">Formylglycinamide ribonucleotide amidotransferase</fullName>
        <shortName evidence="12">FGAR amidotransferase</shortName>
        <shortName evidence="12">FGAR-AT</shortName>
    </alternativeName>
</protein>
<dbReference type="Pfam" id="PF18072">
    <property type="entry name" value="FGAR-AT_linker"/>
    <property type="match status" value="1"/>
</dbReference>
<dbReference type="InterPro" id="IPR055181">
    <property type="entry name" value="FGAR-AT_PurM_N-like"/>
</dbReference>
<dbReference type="GO" id="GO:0005524">
    <property type="term" value="F:ATP binding"/>
    <property type="evidence" value="ECO:0007669"/>
    <property type="project" value="UniProtKB-UniRule"/>
</dbReference>
<evidence type="ECO:0000256" key="13">
    <source>
        <dbReference type="SAM" id="MobiDB-lite"/>
    </source>
</evidence>
<dbReference type="GO" id="GO:0005737">
    <property type="term" value="C:cytoplasm"/>
    <property type="evidence" value="ECO:0000318"/>
    <property type="project" value="GO_Central"/>
</dbReference>
<feature type="domain" description="PurM-like C-terminal" evidence="14">
    <location>
        <begin position="867"/>
        <end position="990"/>
    </location>
</feature>
<dbReference type="CDD" id="cd01740">
    <property type="entry name" value="GATase1_FGAR_AT"/>
    <property type="match status" value="1"/>
</dbReference>
<feature type="binding site" evidence="12">
    <location>
        <position position="755"/>
    </location>
    <ligand>
        <name>Mg(2+)</name>
        <dbReference type="ChEBI" id="CHEBI:18420"/>
    </ligand>
</feature>
<evidence type="ECO:0000256" key="2">
    <source>
        <dbReference type="ARBA" id="ARBA00008608"/>
    </source>
</evidence>
<dbReference type="STRING" id="227377.CBU_0631"/>
<feature type="active site" description="Nucleophile" evidence="12">
    <location>
        <position position="1166"/>
    </location>
</feature>
<feature type="domain" description="Phosphoribosylformylglycinamidine synthase linker" evidence="15">
    <location>
        <begin position="199"/>
        <end position="248"/>
    </location>
</feature>
<dbReference type="FunFam" id="1.10.8.750:FF:000002">
    <property type="entry name" value="Phosphoribosylformylglycinamidine synthase"/>
    <property type="match status" value="1"/>
</dbReference>
<keyword evidence="6 12" id="KW-0547">Nucleotide-binding</keyword>
<dbReference type="GO" id="GO:0006164">
    <property type="term" value="P:purine nucleotide biosynthetic process"/>
    <property type="evidence" value="ECO:0000318"/>
    <property type="project" value="GO_Central"/>
</dbReference>
<dbReference type="PROSITE" id="PS51273">
    <property type="entry name" value="GATASE_TYPE_1"/>
    <property type="match status" value="1"/>
</dbReference>
<evidence type="ECO:0000313" key="19">
    <source>
        <dbReference type="Proteomes" id="UP000002671"/>
    </source>
</evidence>
<dbReference type="InterPro" id="IPR036921">
    <property type="entry name" value="PurM-like_N_sf"/>
</dbReference>
<evidence type="ECO:0000256" key="5">
    <source>
        <dbReference type="ARBA" id="ARBA00022723"/>
    </source>
</evidence>
<dbReference type="InterPro" id="IPR010073">
    <property type="entry name" value="PurL_large"/>
</dbReference>
<evidence type="ECO:0000259" key="15">
    <source>
        <dbReference type="Pfam" id="PF18072"/>
    </source>
</evidence>
<keyword evidence="3 12" id="KW-0963">Cytoplasm</keyword>
<dbReference type="eggNOG" id="COG0046">
    <property type="taxonomic scope" value="Bacteria"/>
</dbReference>
<dbReference type="Gene3D" id="1.10.8.750">
    <property type="entry name" value="Phosphoribosylformylglycinamidine synthase, linker domain"/>
    <property type="match status" value="1"/>
</dbReference>
<keyword evidence="19" id="KW-1185">Reference proteome</keyword>
<organism evidence="18 19">
    <name type="scientific">Coxiella burnetii (strain RSA 493 / Nine Mile phase I)</name>
    <dbReference type="NCBI Taxonomy" id="227377"/>
    <lineage>
        <taxon>Bacteria</taxon>
        <taxon>Pseudomonadati</taxon>
        <taxon>Pseudomonadota</taxon>
        <taxon>Gammaproteobacteria</taxon>
        <taxon>Legionellales</taxon>
        <taxon>Coxiellaceae</taxon>
        <taxon>Coxiella</taxon>
    </lineage>
</organism>
<keyword evidence="4 12" id="KW-0436">Ligase</keyword>
<dbReference type="SUPFAM" id="SSF52317">
    <property type="entry name" value="Class I glutamine amidotransferase-like"/>
    <property type="match status" value="1"/>
</dbReference>
<dbReference type="GO" id="GO:0006189">
    <property type="term" value="P:'de novo' IMP biosynthetic process"/>
    <property type="evidence" value="ECO:0007669"/>
    <property type="project" value="UniProtKB-UniRule"/>
</dbReference>
<dbReference type="SMART" id="SM01211">
    <property type="entry name" value="GATase_5"/>
    <property type="match status" value="1"/>
</dbReference>
<dbReference type="FunFam" id="3.90.650.10:FF:000002">
    <property type="entry name" value="Phosphoribosylformylglycinamidine synthase"/>
    <property type="match status" value="1"/>
</dbReference>
<evidence type="ECO:0000259" key="14">
    <source>
        <dbReference type="Pfam" id="PF02769"/>
    </source>
</evidence>
<keyword evidence="9 12" id="KW-0460">Magnesium</keyword>
<dbReference type="Proteomes" id="UP000002671">
    <property type="component" value="Chromosome"/>
</dbReference>
<dbReference type="NCBIfam" id="NF003672">
    <property type="entry name" value="PRK05297.1"/>
    <property type="match status" value="1"/>
</dbReference>
<comment type="subcellular location">
    <subcellularLocation>
        <location evidence="12">Cytoplasm</location>
    </subcellularLocation>
</comment>
<feature type="region of interest" description="Disordered" evidence="13">
    <location>
        <begin position="1260"/>
        <end position="1279"/>
    </location>
</feature>
<evidence type="ECO:0000256" key="11">
    <source>
        <dbReference type="ARBA" id="ARBA00052585"/>
    </source>
</evidence>
<comment type="similarity">
    <text evidence="2 12">In the N-terminal section; belongs to the FGAMS family.</text>
</comment>
<dbReference type="InterPro" id="IPR029062">
    <property type="entry name" value="Class_I_gatase-like"/>
</dbReference>
<keyword evidence="5 12" id="KW-0479">Metal-binding</keyword>
<dbReference type="InterPro" id="IPR041609">
    <property type="entry name" value="PurL_linker"/>
</dbReference>
<comment type="caution">
    <text evidence="12">Lacks conserved residue(s) required for the propagation of feature annotation.</text>
</comment>
<feature type="binding site" evidence="12">
    <location>
        <position position="711"/>
    </location>
    <ligand>
        <name>ATP</name>
        <dbReference type="ChEBI" id="CHEBI:30616"/>
    </ligand>
</feature>
<feature type="binding site" evidence="12">
    <location>
        <position position="915"/>
    </location>
    <ligand>
        <name>Mg(2+)</name>
        <dbReference type="ChEBI" id="CHEBI:18420"/>
    </ligand>
</feature>
<dbReference type="EMBL" id="AE016828">
    <property type="protein sequence ID" value="AAO90175.2"/>
    <property type="molecule type" value="Genomic_DNA"/>
</dbReference>
<evidence type="ECO:0000259" key="16">
    <source>
        <dbReference type="Pfam" id="PF18076"/>
    </source>
</evidence>
<dbReference type="Pfam" id="PF18076">
    <property type="entry name" value="FGAR-AT_N"/>
    <property type="match status" value="1"/>
</dbReference>
<dbReference type="Pfam" id="PF13507">
    <property type="entry name" value="GATase_5"/>
    <property type="match status" value="1"/>
</dbReference>
<comment type="function">
    <text evidence="12">Phosphoribosylformylglycinamidine synthase involved in the purines biosynthetic pathway. Catalyzes the ATP-dependent conversion of formylglycinamide ribonucleotide (FGAR) and glutamine to yield formylglycinamidine ribonucleotide (FGAM) and glutamate.</text>
</comment>
<feature type="domain" description="PurM-like C-terminal" evidence="14">
    <location>
        <begin position="465"/>
        <end position="620"/>
    </location>
</feature>
<dbReference type="SUPFAM" id="SSF109736">
    <property type="entry name" value="FGAM synthase PurL, linker domain"/>
    <property type="match status" value="1"/>
</dbReference>
<reference evidence="18 19" key="2">
    <citation type="journal article" date="2009" name="Infect. Immun.">
        <title>Comparative genomics reveal extensive transposon-mediated genomic plasticity and diversity among potential effector proteins within the genus Coxiella.</title>
        <authorList>
            <person name="Beare P.A."/>
            <person name="Unsworth N."/>
            <person name="Andoh M."/>
            <person name="Voth D.E."/>
            <person name="Omsland A."/>
            <person name="Gilk S.D."/>
            <person name="Williams K.P."/>
            <person name="Sobral B.W."/>
            <person name="Kupko J.J.III."/>
            <person name="Porcella S.F."/>
            <person name="Samuel J.E."/>
            <person name="Heinzen R.A."/>
        </authorList>
    </citation>
    <scope>NUCLEOTIDE SEQUENCE [LARGE SCALE GENOMIC DNA]</scope>
    <source>
        <strain evidence="19">RSA 493 / Nine Mile phase I</strain>
    </source>
</reference>
<feature type="active site" evidence="12">
    <location>
        <position position="1291"/>
    </location>
</feature>
<dbReference type="GeneID" id="1208516"/>
<comment type="catalytic activity">
    <reaction evidence="11 12">
        <text>N(2)-formyl-N(1)-(5-phospho-beta-D-ribosyl)glycinamide + L-glutamine + ATP + H2O = 2-formamido-N(1)-(5-O-phospho-beta-D-ribosyl)acetamidine + L-glutamate + ADP + phosphate + H(+)</text>
        <dbReference type="Rhea" id="RHEA:17129"/>
        <dbReference type="ChEBI" id="CHEBI:15377"/>
        <dbReference type="ChEBI" id="CHEBI:15378"/>
        <dbReference type="ChEBI" id="CHEBI:29985"/>
        <dbReference type="ChEBI" id="CHEBI:30616"/>
        <dbReference type="ChEBI" id="CHEBI:43474"/>
        <dbReference type="ChEBI" id="CHEBI:58359"/>
        <dbReference type="ChEBI" id="CHEBI:147286"/>
        <dbReference type="ChEBI" id="CHEBI:147287"/>
        <dbReference type="ChEBI" id="CHEBI:456216"/>
        <dbReference type="EC" id="6.3.5.3"/>
    </reaction>
</comment>
<evidence type="ECO:0000256" key="12">
    <source>
        <dbReference type="HAMAP-Rule" id="MF_00419"/>
    </source>
</evidence>
<evidence type="ECO:0000256" key="10">
    <source>
        <dbReference type="ARBA" id="ARBA00022962"/>
    </source>
</evidence>
<dbReference type="EC" id="6.3.5.3" evidence="12"/>
<comment type="subunit">
    <text evidence="12">Monomer.</text>
</comment>
<evidence type="ECO:0000256" key="8">
    <source>
        <dbReference type="ARBA" id="ARBA00022840"/>
    </source>
</evidence>
<dbReference type="OrthoDB" id="9804441at2"/>
<evidence type="ECO:0000256" key="6">
    <source>
        <dbReference type="ARBA" id="ARBA00022741"/>
    </source>
</evidence>
<keyword evidence="7 12" id="KW-0658">Purine biosynthesis</keyword>
<feature type="binding site" evidence="12">
    <location>
        <begin position="335"/>
        <end position="346"/>
    </location>
    <ligand>
        <name>ATP</name>
        <dbReference type="ChEBI" id="CHEBI:30616"/>
    </ligand>
</feature>
<dbReference type="Gene3D" id="3.90.650.10">
    <property type="entry name" value="PurM-like C-terminal domain"/>
    <property type="match status" value="2"/>
</dbReference>
<dbReference type="FunFam" id="3.90.650.10:FF:000005">
    <property type="entry name" value="Phosphoribosylformylglycinamidine synthase"/>
    <property type="match status" value="1"/>
</dbReference>
<feature type="binding site" evidence="12">
    <location>
        <position position="712"/>
    </location>
    <ligand>
        <name>Mg(2+)</name>
        <dbReference type="ChEBI" id="CHEBI:18420"/>
    </ligand>
</feature>
<dbReference type="Pfam" id="PF22689">
    <property type="entry name" value="FGAR-AT_PurM_N-like"/>
    <property type="match status" value="1"/>
</dbReference>
<dbReference type="SUPFAM" id="SSF82697">
    <property type="entry name" value="PurS-like"/>
    <property type="match status" value="1"/>
</dbReference>
<dbReference type="PANTHER" id="PTHR10099:SF1">
    <property type="entry name" value="PHOSPHORIBOSYLFORMYLGLYCINAMIDINE SYNTHASE"/>
    <property type="match status" value="1"/>
</dbReference>
<evidence type="ECO:0000256" key="3">
    <source>
        <dbReference type="ARBA" id="ARBA00022490"/>
    </source>
</evidence>